<proteinExistence type="predicted"/>
<feature type="domain" description="EamA" evidence="2">
    <location>
        <begin position="158"/>
        <end position="283"/>
    </location>
</feature>
<feature type="transmembrane region" description="Helical" evidence="1">
    <location>
        <begin position="41"/>
        <end position="63"/>
    </location>
</feature>
<dbReference type="Proteomes" id="UP000095463">
    <property type="component" value="Unassembled WGS sequence"/>
</dbReference>
<protein>
    <recommendedName>
        <fullName evidence="2">EamA domain-containing protein</fullName>
    </recommendedName>
</protein>
<dbReference type="OrthoDB" id="9815809at2"/>
<feature type="transmembrane region" description="Helical" evidence="1">
    <location>
        <begin position="271"/>
        <end position="289"/>
    </location>
</feature>
<evidence type="ECO:0000256" key="1">
    <source>
        <dbReference type="SAM" id="Phobius"/>
    </source>
</evidence>
<reference evidence="3 4" key="1">
    <citation type="journal article" date="2015" name="Genome Announc.">
        <title>Genome Assemblies of Three Soil-Associated Devosia species: D. insulae, D. limi, and D. soli.</title>
        <authorList>
            <person name="Hassan Y.I."/>
            <person name="Lepp D."/>
            <person name="Zhou T."/>
        </authorList>
    </citation>
    <scope>NUCLEOTIDE SEQUENCE [LARGE SCALE GENOMIC DNA]</scope>
    <source>
        <strain evidence="3 4">DS-56</strain>
    </source>
</reference>
<dbReference type="SUPFAM" id="SSF103481">
    <property type="entry name" value="Multidrug resistance efflux transporter EmrE"/>
    <property type="match status" value="2"/>
</dbReference>
<feature type="transmembrane region" description="Helical" evidence="1">
    <location>
        <begin position="216"/>
        <end position="234"/>
    </location>
</feature>
<evidence type="ECO:0000259" key="2">
    <source>
        <dbReference type="Pfam" id="PF00892"/>
    </source>
</evidence>
<evidence type="ECO:0000313" key="4">
    <source>
        <dbReference type="Proteomes" id="UP000095463"/>
    </source>
</evidence>
<dbReference type="PANTHER" id="PTHR22911">
    <property type="entry name" value="ACYL-MALONYL CONDENSING ENZYME-RELATED"/>
    <property type="match status" value="1"/>
</dbReference>
<dbReference type="InterPro" id="IPR000620">
    <property type="entry name" value="EamA_dom"/>
</dbReference>
<evidence type="ECO:0000313" key="3">
    <source>
        <dbReference type="EMBL" id="OEO30776.1"/>
    </source>
</evidence>
<dbReference type="AlphaFoldDB" id="A0A1E5XQ97"/>
<dbReference type="RefSeq" id="WP_069910028.1">
    <property type="nucleotide sequence ID" value="NZ_LAJE02000187.1"/>
</dbReference>
<dbReference type="EMBL" id="LAJE02000187">
    <property type="protein sequence ID" value="OEO30776.1"/>
    <property type="molecule type" value="Genomic_DNA"/>
</dbReference>
<feature type="transmembrane region" description="Helical" evidence="1">
    <location>
        <begin position="84"/>
        <end position="103"/>
    </location>
</feature>
<accession>A0A1E5XQ97</accession>
<dbReference type="PANTHER" id="PTHR22911:SF103">
    <property type="entry name" value="BLR2811 PROTEIN"/>
    <property type="match status" value="1"/>
</dbReference>
<dbReference type="Pfam" id="PF00892">
    <property type="entry name" value="EamA"/>
    <property type="match status" value="2"/>
</dbReference>
<feature type="transmembrane region" description="Helical" evidence="1">
    <location>
        <begin position="133"/>
        <end position="149"/>
    </location>
</feature>
<feature type="transmembrane region" description="Helical" evidence="1">
    <location>
        <begin position="190"/>
        <end position="210"/>
    </location>
</feature>
<name>A0A1E5XQ97_9HYPH</name>
<organism evidence="3 4">
    <name type="scientific">Devosia insulae DS-56</name>
    <dbReference type="NCBI Taxonomy" id="1116389"/>
    <lineage>
        <taxon>Bacteria</taxon>
        <taxon>Pseudomonadati</taxon>
        <taxon>Pseudomonadota</taxon>
        <taxon>Alphaproteobacteria</taxon>
        <taxon>Hyphomicrobiales</taxon>
        <taxon>Devosiaceae</taxon>
        <taxon>Devosia</taxon>
    </lineage>
</organism>
<keyword evidence="1" id="KW-0472">Membrane</keyword>
<feature type="transmembrane region" description="Helical" evidence="1">
    <location>
        <begin position="241"/>
        <end position="265"/>
    </location>
</feature>
<gene>
    <name evidence="3" type="ORF">VW23_019620</name>
</gene>
<dbReference type="InterPro" id="IPR037185">
    <property type="entry name" value="EmrE-like"/>
</dbReference>
<keyword evidence="1" id="KW-1133">Transmembrane helix</keyword>
<feature type="domain" description="EamA" evidence="2">
    <location>
        <begin position="14"/>
        <end position="148"/>
    </location>
</feature>
<keyword evidence="4" id="KW-1185">Reference proteome</keyword>
<feature type="transmembrane region" description="Helical" evidence="1">
    <location>
        <begin position="155"/>
        <end position="175"/>
    </location>
</feature>
<feature type="transmembrane region" description="Helical" evidence="1">
    <location>
        <begin position="109"/>
        <end position="126"/>
    </location>
</feature>
<feature type="transmembrane region" description="Helical" evidence="1">
    <location>
        <begin position="12"/>
        <end position="29"/>
    </location>
</feature>
<comment type="caution">
    <text evidence="3">The sequence shown here is derived from an EMBL/GenBank/DDBJ whole genome shotgun (WGS) entry which is preliminary data.</text>
</comment>
<keyword evidence="1" id="KW-0812">Transmembrane</keyword>
<sequence length="306" mass="33104">MAATVKPIEDRRLLGIGMMLGAYLCYTIIDSCAKLMTQAGLPTMEVVFVRYAGQFILVLAFFLPQRGIQTLTATRNLKVEVARGLCLLGSTVTNFLALTFLPLTVTSAISFTMPLILCALSIPMLGETVGWRRWAAIGVGFLGVLVIVQPGTEAFHPAVVLSLITALFSALYNLLTRKLAGVDSTTTQQFWAAAVATVCIAPFSLGEWVWPQDPVTWSLFVGIGAAALVGHLLVTTAHRFAAASVLAPFGYLHIIFMTAASWLIFNQPPDVWIFVGAPIVIGSGLYIWLRERQLSKSVITDVAVQD</sequence>
<dbReference type="GO" id="GO:0016020">
    <property type="term" value="C:membrane"/>
    <property type="evidence" value="ECO:0007669"/>
    <property type="project" value="InterPro"/>
</dbReference>